<dbReference type="SMART" id="SM00209">
    <property type="entry name" value="TSP1"/>
    <property type="match status" value="1"/>
</dbReference>
<evidence type="ECO:0000256" key="10">
    <source>
        <dbReference type="ARBA" id="ARBA00022692"/>
    </source>
</evidence>
<evidence type="ECO:0000256" key="4">
    <source>
        <dbReference type="ARBA" id="ARBA00018261"/>
    </source>
</evidence>
<dbReference type="PROSITE" id="PS00279">
    <property type="entry name" value="MACPF_1"/>
    <property type="match status" value="1"/>
</dbReference>
<reference evidence="25" key="1">
    <citation type="journal article" date="2014" name="Nature">
        <title>Elephant shark genome provides unique insights into gnathostome evolution.</title>
        <authorList>
            <consortium name="International Elephant Shark Genome Sequencing Consortium"/>
            <person name="Venkatesh B."/>
            <person name="Lee A.P."/>
            <person name="Ravi V."/>
            <person name="Maurya A.K."/>
            <person name="Lian M.M."/>
            <person name="Swann J.B."/>
            <person name="Ohta Y."/>
            <person name="Flajnik M.F."/>
            <person name="Sutoh Y."/>
            <person name="Kasahara M."/>
            <person name="Hoon S."/>
            <person name="Gangu V."/>
            <person name="Roy S.W."/>
            <person name="Irimia M."/>
            <person name="Korzh V."/>
            <person name="Kondrychyn I."/>
            <person name="Lim Z.W."/>
            <person name="Tay B.H."/>
            <person name="Tohari S."/>
            <person name="Kong K.W."/>
            <person name="Ho S."/>
            <person name="Lorente-Galdos B."/>
            <person name="Quilez J."/>
            <person name="Marques-Bonet T."/>
            <person name="Raney B.J."/>
            <person name="Ingham P.W."/>
            <person name="Tay A."/>
            <person name="Hillier L.W."/>
            <person name="Minx P."/>
            <person name="Boehm T."/>
            <person name="Wilson R.K."/>
            <person name="Brenner S."/>
            <person name="Warren W.C."/>
        </authorList>
    </citation>
    <scope>NUCLEOTIDE SEQUENCE</scope>
    <source>
        <tissue evidence="25">Liver</tissue>
    </source>
</reference>
<dbReference type="SMART" id="SM00457">
    <property type="entry name" value="MACPF"/>
    <property type="match status" value="1"/>
</dbReference>
<comment type="caution">
    <text evidence="22">Lacks conserved residue(s) required for the propagation of feature annotation.</text>
</comment>
<dbReference type="PROSITE" id="PS50092">
    <property type="entry name" value="TSP1"/>
    <property type="match status" value="2"/>
</dbReference>
<dbReference type="GO" id="GO:0005576">
    <property type="term" value="C:extracellular region"/>
    <property type="evidence" value="ECO:0007669"/>
    <property type="project" value="UniProtKB-SubCell"/>
</dbReference>
<keyword evidence="9" id="KW-0399">Innate immunity</keyword>
<evidence type="ECO:0000256" key="5">
    <source>
        <dbReference type="ARBA" id="ARBA00022452"/>
    </source>
</evidence>
<keyword evidence="19" id="KW-1053">Target membrane</keyword>
<dbReference type="CDD" id="cd00112">
    <property type="entry name" value="LDLa"/>
    <property type="match status" value="1"/>
</dbReference>
<dbReference type="Gene3D" id="4.10.400.10">
    <property type="entry name" value="Low-density Lipoprotein Receptor"/>
    <property type="match status" value="1"/>
</dbReference>
<feature type="domain" description="MACPF" evidence="24">
    <location>
        <begin position="140"/>
        <end position="495"/>
    </location>
</feature>
<organism evidence="25">
    <name type="scientific">Callorhinchus milii</name>
    <name type="common">Ghost shark</name>
    <dbReference type="NCBI Taxonomy" id="7868"/>
    <lineage>
        <taxon>Eukaryota</taxon>
        <taxon>Metazoa</taxon>
        <taxon>Chordata</taxon>
        <taxon>Craniata</taxon>
        <taxon>Vertebrata</taxon>
        <taxon>Chondrichthyes</taxon>
        <taxon>Holocephali</taxon>
        <taxon>Chimaeriformes</taxon>
        <taxon>Callorhinchidae</taxon>
        <taxon>Callorhinchus</taxon>
    </lineage>
</organism>
<dbReference type="GO" id="GO:0005579">
    <property type="term" value="C:membrane attack complex"/>
    <property type="evidence" value="ECO:0007669"/>
    <property type="project" value="UniProtKB-KW"/>
</dbReference>
<evidence type="ECO:0000256" key="7">
    <source>
        <dbReference type="ARBA" id="ARBA00022536"/>
    </source>
</evidence>
<keyword evidence="7" id="KW-0245">EGF-like domain</keyword>
<dbReference type="InterPro" id="IPR001862">
    <property type="entry name" value="MAC_perforin"/>
</dbReference>
<evidence type="ECO:0000256" key="12">
    <source>
        <dbReference type="ARBA" id="ARBA00022859"/>
    </source>
</evidence>
<dbReference type="InterPro" id="IPR002172">
    <property type="entry name" value="LDrepeatLR_classA_rpt"/>
</dbReference>
<protein>
    <recommendedName>
        <fullName evidence="4">Complement component C9</fullName>
    </recommendedName>
</protein>
<dbReference type="GO" id="GO:0044218">
    <property type="term" value="C:other organism cell membrane"/>
    <property type="evidence" value="ECO:0007669"/>
    <property type="project" value="UniProtKB-KW"/>
</dbReference>
<evidence type="ECO:0000256" key="3">
    <source>
        <dbReference type="ARBA" id="ARBA00009214"/>
    </source>
</evidence>
<dbReference type="InterPro" id="IPR036055">
    <property type="entry name" value="LDL_receptor-like_sf"/>
</dbReference>
<evidence type="ECO:0000256" key="9">
    <source>
        <dbReference type="ARBA" id="ARBA00022588"/>
    </source>
</evidence>
<dbReference type="PANTHER" id="PTHR45742:SF3">
    <property type="entry name" value="COMPLEMENT COMPONENT C9"/>
    <property type="match status" value="1"/>
</dbReference>
<keyword evidence="10" id="KW-0812">Transmembrane</keyword>
<feature type="disulfide bond" evidence="22">
    <location>
        <begin position="122"/>
        <end position="137"/>
    </location>
</feature>
<dbReference type="AlphaFoldDB" id="V9KPT1"/>
<evidence type="ECO:0000256" key="20">
    <source>
        <dbReference type="ARBA" id="ARBA00093294"/>
    </source>
</evidence>
<dbReference type="EMBL" id="JW867730">
    <property type="protein sequence ID" value="AFP00248.1"/>
    <property type="molecule type" value="mRNA"/>
</dbReference>
<dbReference type="Gene3D" id="2.10.25.10">
    <property type="entry name" value="Laminin"/>
    <property type="match status" value="1"/>
</dbReference>
<evidence type="ECO:0000259" key="24">
    <source>
        <dbReference type="PROSITE" id="PS51412"/>
    </source>
</evidence>
<keyword evidence="6" id="KW-0964">Secreted</keyword>
<dbReference type="GO" id="GO:0031640">
    <property type="term" value="P:killing of cells of another organism"/>
    <property type="evidence" value="ECO:0007669"/>
    <property type="project" value="UniProtKB-KW"/>
</dbReference>
<keyword evidence="11" id="KW-0204">Cytolysis</keyword>
<dbReference type="SUPFAM" id="SSF57424">
    <property type="entry name" value="LDL receptor-like module"/>
    <property type="match status" value="1"/>
</dbReference>
<keyword evidence="17" id="KW-0179">Complement alternate pathway</keyword>
<dbReference type="PROSITE" id="PS51412">
    <property type="entry name" value="MACPF_2"/>
    <property type="match status" value="1"/>
</dbReference>
<keyword evidence="23" id="KW-0732">Signal</keyword>
<dbReference type="PANTHER" id="PTHR45742">
    <property type="entry name" value="COMPLEMENT COMPONENT C6"/>
    <property type="match status" value="1"/>
</dbReference>
<feature type="signal peptide" evidence="23">
    <location>
        <begin position="1"/>
        <end position="25"/>
    </location>
</feature>
<evidence type="ECO:0000313" key="25">
    <source>
        <dbReference type="EMBL" id="AFP00248.1"/>
    </source>
</evidence>
<evidence type="ECO:0000256" key="22">
    <source>
        <dbReference type="PROSITE-ProRule" id="PRU00124"/>
    </source>
</evidence>
<dbReference type="InterPro" id="IPR020863">
    <property type="entry name" value="MACPF_CS"/>
</dbReference>
<dbReference type="InterPro" id="IPR020864">
    <property type="entry name" value="MACPF"/>
</dbReference>
<evidence type="ECO:0000256" key="6">
    <source>
        <dbReference type="ARBA" id="ARBA00022525"/>
    </source>
</evidence>
<evidence type="ECO:0000256" key="23">
    <source>
        <dbReference type="SAM" id="SignalP"/>
    </source>
</evidence>
<dbReference type="SUPFAM" id="SSF82895">
    <property type="entry name" value="TSP-1 type 1 repeat"/>
    <property type="match status" value="1"/>
</dbReference>
<dbReference type="PROSITE" id="PS50068">
    <property type="entry name" value="LDLRA_2"/>
    <property type="match status" value="1"/>
</dbReference>
<evidence type="ECO:0000256" key="14">
    <source>
        <dbReference type="ARBA" id="ARBA00023058"/>
    </source>
</evidence>
<dbReference type="SMART" id="SM00192">
    <property type="entry name" value="LDLa"/>
    <property type="match status" value="1"/>
</dbReference>
<evidence type="ECO:0000256" key="2">
    <source>
        <dbReference type="ARBA" id="ARBA00004613"/>
    </source>
</evidence>
<keyword evidence="18" id="KW-0325">Glycoprotein</keyword>
<evidence type="ECO:0000256" key="21">
    <source>
        <dbReference type="ARBA" id="ARBA00093512"/>
    </source>
</evidence>
<dbReference type="InterPro" id="IPR000884">
    <property type="entry name" value="TSP1_rpt"/>
</dbReference>
<evidence type="ECO:0000256" key="8">
    <source>
        <dbReference type="ARBA" id="ARBA00022537"/>
    </source>
</evidence>
<evidence type="ECO:0000256" key="19">
    <source>
        <dbReference type="ARBA" id="ARBA00023298"/>
    </source>
</evidence>
<evidence type="ECO:0000256" key="11">
    <source>
        <dbReference type="ARBA" id="ARBA00022852"/>
    </source>
</evidence>
<keyword evidence="13" id="KW-0180">Complement pathway</keyword>
<dbReference type="InterPro" id="IPR036383">
    <property type="entry name" value="TSP1_rpt_sf"/>
</dbReference>
<evidence type="ECO:0000256" key="17">
    <source>
        <dbReference type="ARBA" id="ARBA00023162"/>
    </source>
</evidence>
<keyword evidence="14" id="KW-0473">Membrane attack complex</keyword>
<dbReference type="Pfam" id="PF01823">
    <property type="entry name" value="MACPF"/>
    <property type="match status" value="1"/>
</dbReference>
<keyword evidence="8" id="KW-1052">Target cell membrane</keyword>
<name>V9KPT1_CALMI</name>
<evidence type="ECO:0000256" key="15">
    <source>
        <dbReference type="ARBA" id="ARBA00023136"/>
    </source>
</evidence>
<accession>V9KPT1</accession>
<evidence type="ECO:0000256" key="16">
    <source>
        <dbReference type="ARBA" id="ARBA00023157"/>
    </source>
</evidence>
<comment type="subunit">
    <text evidence="21">Homooligomer; about 20 C9 chains oligomerize to give rise to a huge beta-barrel that forms a 100 Angstrom diameter pore in target membranes. Component of the membrane attack complex (MAC), composed of complement C5b, C6, C7, C8A, C8B, C8G and multiple copies of the pore-forming subunit C9.</text>
</comment>
<comment type="subcellular location">
    <subcellularLocation>
        <location evidence="2">Secreted</location>
    </subcellularLocation>
    <subcellularLocation>
        <location evidence="1">Target cell membrane</location>
        <topology evidence="1">Multi-pass membrane protein</topology>
    </subcellularLocation>
</comment>
<sequence length="584" mass="65042">MRKVPESMTSPVLLLVCLTLPFITGQLEDRDVDAVAPAMIDCELSAWSHWSACHPCLGVKYRSRSIVKLGQYHGRVCVDAMDEQRICGGAPTGDRGACGPPEVNCPNFQCENGHCLPHRLECNEDNDCGDFSDEDYCESVKPTCRTPRELSEMGRTAGTGVNILGLEPRASPFDNEWFNGQCKVARDGNRRTYFRIPWNVMSLNYQTQAGEALSSEHYTVASELIQTTIRETSFNLNAGFSVKTETGNILQAVPDFKFNISKSVEKILQHSESETNEYFSVEGKVQLGQFQMRSRSYRLSDEFVQALGDLMVEYEKGQYFRLLDDYGTHYTSHGTLGGVYRLVYVLNQKAMKDMSITKDIVKLCLGFTSKQTLSVSSLVSIDRHFDPSVCFPKTHINNKSNLTTRVIKDVVSFVKGGDLIFLSKLQRLLIENKESVDASLFSQWAGSLIESPVLVGQRSYPISSLVPLTMAEASVIRHNLDRAIQEYVAEYSTCKCAPCQNGGTPIQLNGECKCLCSQYFRGVGCHIKRKHYKGTGVDYTDGHWSCWSAWSPCREAQRSRTRGCVGIKGSGQPCSGSTTSTDHC</sequence>
<evidence type="ECO:0000256" key="13">
    <source>
        <dbReference type="ARBA" id="ARBA00022875"/>
    </source>
</evidence>
<dbReference type="GO" id="GO:0006957">
    <property type="term" value="P:complement activation, alternative pathway"/>
    <property type="evidence" value="ECO:0007669"/>
    <property type="project" value="UniProtKB-KW"/>
</dbReference>
<dbReference type="Gene3D" id="2.20.100.10">
    <property type="entry name" value="Thrombospondin type-1 (TSP1) repeat"/>
    <property type="match status" value="1"/>
</dbReference>
<keyword evidence="5" id="KW-1134">Transmembrane beta strand</keyword>
<keyword evidence="12" id="KW-0391">Immunity</keyword>
<dbReference type="GO" id="GO:0006958">
    <property type="term" value="P:complement activation, classical pathway"/>
    <property type="evidence" value="ECO:0007669"/>
    <property type="project" value="UniProtKB-KW"/>
</dbReference>
<proteinExistence type="evidence at transcript level"/>
<feature type="chain" id="PRO_5004778235" description="Complement component C9" evidence="23">
    <location>
        <begin position="26"/>
        <end position="584"/>
    </location>
</feature>
<evidence type="ECO:0000256" key="18">
    <source>
        <dbReference type="ARBA" id="ARBA00023180"/>
    </source>
</evidence>
<dbReference type="PROSITE" id="PS01209">
    <property type="entry name" value="LDLRA_1"/>
    <property type="match status" value="1"/>
</dbReference>
<feature type="disulfide bond" evidence="22">
    <location>
        <begin position="110"/>
        <end position="128"/>
    </location>
</feature>
<keyword evidence="15" id="KW-0472">Membrane</keyword>
<comment type="similarity">
    <text evidence="3">Belongs to the complement C6/C7/C8/C9 family.</text>
</comment>
<comment type="function">
    <text evidence="20">Pore-forming component of the membrane attack complex (MAC), a multiprotein complex activated by the complement cascade, which inserts into a target cell membrane and forms a pore, leading to target cell membrane rupture and cell lysis. The MAC is initiated by proteolytic cleavage of C5 into complement C5b in response to the classical, alternative, lectin and GZMK complement pathways. The complement pathways consist in a cascade of proteins that leads to phagocytosis and breakdown of pathogens and signaling that strengthens the adaptive immune system. Constitutes the pore-forming subunit of the MAC complex: during MAC assembly, C9 associates with the C5b8 intermediate complex, and polymerizes to complete the pore.</text>
</comment>
<keyword evidence="16 22" id="KW-1015">Disulfide bond</keyword>
<dbReference type="InterPro" id="IPR023415">
    <property type="entry name" value="LDLR_class-A_CS"/>
</dbReference>
<evidence type="ECO:0000256" key="1">
    <source>
        <dbReference type="ARBA" id="ARBA00004276"/>
    </source>
</evidence>
<dbReference type="PRINTS" id="PR00764">
    <property type="entry name" value="COMPLEMENTC9"/>
</dbReference>
<dbReference type="Pfam" id="PF00057">
    <property type="entry name" value="Ldl_recept_a"/>
    <property type="match status" value="1"/>
</dbReference>